<keyword evidence="1" id="KW-0472">Membrane</keyword>
<dbReference type="EMBL" id="JAAORB010000039">
    <property type="protein sequence ID" value="NHQ75594.1"/>
    <property type="molecule type" value="Genomic_DNA"/>
</dbReference>
<proteinExistence type="predicted"/>
<comment type="caution">
    <text evidence="2">The sequence shown here is derived from an EMBL/GenBank/DDBJ whole genome shotgun (WGS) entry which is preliminary data.</text>
</comment>
<dbReference type="AlphaFoldDB" id="A0A967BE95"/>
<sequence>MADAKPKLSHDAGLLELLDFIDAETGDGHISVGDVINLLGPRSLIPLLLLPCLAMVSPLSAVPGVPSVLSAIVVLVAVQLLVGQKRLWLPRFLLQRSLHADRVSAMVERLRPVLRRVDHVLRKRLVMFTDWPGNLPALCVFCAVSFFMPAIEFVPFLTSILASAMAVFAVALFVRDGVLMLAGYTLVGIGVVLIAQAVSAVT</sequence>
<dbReference type="Pfam" id="PF06055">
    <property type="entry name" value="ExoD"/>
    <property type="match status" value="1"/>
</dbReference>
<dbReference type="PIRSF" id="PIRSF033239">
    <property type="entry name" value="ExoD"/>
    <property type="match status" value="1"/>
</dbReference>
<evidence type="ECO:0000313" key="3">
    <source>
        <dbReference type="Proteomes" id="UP000639775"/>
    </source>
</evidence>
<keyword evidence="1" id="KW-0812">Transmembrane</keyword>
<keyword evidence="3" id="KW-1185">Reference proteome</keyword>
<dbReference type="Proteomes" id="UP000639775">
    <property type="component" value="Unassembled WGS sequence"/>
</dbReference>
<protein>
    <submittedName>
        <fullName evidence="2">Exopolysaccharide biosynthesis protein</fullName>
    </submittedName>
</protein>
<feature type="transmembrane region" description="Helical" evidence="1">
    <location>
        <begin position="153"/>
        <end position="174"/>
    </location>
</feature>
<feature type="transmembrane region" description="Helical" evidence="1">
    <location>
        <begin position="181"/>
        <end position="201"/>
    </location>
</feature>
<dbReference type="InterPro" id="IPR010331">
    <property type="entry name" value="ExoD"/>
</dbReference>
<accession>A0A967BE95</accession>
<keyword evidence="1" id="KW-1133">Transmembrane helix</keyword>
<evidence type="ECO:0000256" key="1">
    <source>
        <dbReference type="SAM" id="Phobius"/>
    </source>
</evidence>
<dbReference type="RefSeq" id="WP_167199159.1">
    <property type="nucleotide sequence ID" value="NZ_JAAORB010000039.1"/>
</dbReference>
<name>A0A967BE95_9RHOB</name>
<evidence type="ECO:0000313" key="2">
    <source>
        <dbReference type="EMBL" id="NHQ75594.1"/>
    </source>
</evidence>
<organism evidence="2 3">
    <name type="scientific">Roseovarius gahaiensis</name>
    <dbReference type="NCBI Taxonomy" id="2716691"/>
    <lineage>
        <taxon>Bacteria</taxon>
        <taxon>Pseudomonadati</taxon>
        <taxon>Pseudomonadota</taxon>
        <taxon>Alphaproteobacteria</taxon>
        <taxon>Rhodobacterales</taxon>
        <taxon>Roseobacteraceae</taxon>
        <taxon>Roseovarius</taxon>
    </lineage>
</organism>
<feature type="transmembrane region" description="Helical" evidence="1">
    <location>
        <begin position="125"/>
        <end position="147"/>
    </location>
</feature>
<gene>
    <name evidence="2" type="ORF">HAT86_14130</name>
</gene>
<dbReference type="PANTHER" id="PTHR41795">
    <property type="entry name" value="EXOPOLYSACCHARIDE SYNTHESIS PROTEIN"/>
    <property type="match status" value="1"/>
</dbReference>
<dbReference type="PANTHER" id="PTHR41795:SF1">
    <property type="entry name" value="EXOPOLYSACCHARIDE SYNTHESIS PROTEIN"/>
    <property type="match status" value="1"/>
</dbReference>
<feature type="transmembrane region" description="Helical" evidence="1">
    <location>
        <begin position="68"/>
        <end position="88"/>
    </location>
</feature>
<reference evidence="2" key="1">
    <citation type="submission" date="2020-03" db="EMBL/GenBank/DDBJ databases">
        <title>Roseovarius gahaiensis sp. nov., isolated from Gahai Saline Lake, China.</title>
        <authorList>
            <person name="Sun X."/>
        </authorList>
    </citation>
    <scope>NUCLEOTIDE SEQUENCE</scope>
    <source>
        <strain evidence="2">GH877</strain>
    </source>
</reference>